<accession>A0AAX3QJ39</accession>
<evidence type="ECO:0000313" key="2">
    <source>
        <dbReference type="EMBL" id="WES09327.1"/>
    </source>
</evidence>
<gene>
    <name evidence="2" type="ORF">P3K65_12945</name>
</gene>
<feature type="transmembrane region" description="Helical" evidence="1">
    <location>
        <begin position="32"/>
        <end position="53"/>
    </location>
</feature>
<proteinExistence type="predicted"/>
<reference evidence="2" key="1">
    <citation type="submission" date="2023-03" db="EMBL/GenBank/DDBJ databases">
        <authorList>
            <person name="Liu Z."/>
        </authorList>
    </citation>
    <scope>NUCLEOTIDE SEQUENCE</scope>
    <source>
        <strain evidence="2">Bc006</strain>
    </source>
</reference>
<protein>
    <submittedName>
        <fullName evidence="2">Uncharacterized protein</fullName>
    </submittedName>
</protein>
<dbReference type="AlphaFoldDB" id="A0AAX3QJ39"/>
<feature type="transmembrane region" description="Helical" evidence="1">
    <location>
        <begin position="6"/>
        <end position="25"/>
    </location>
</feature>
<evidence type="ECO:0000256" key="1">
    <source>
        <dbReference type="SAM" id="Phobius"/>
    </source>
</evidence>
<dbReference type="RefSeq" id="WP_001113127.1">
    <property type="nucleotide sequence ID" value="NZ_CABMEX010000001.1"/>
</dbReference>
<organism evidence="2 3">
    <name type="scientific">Bacillus paranthracis</name>
    <dbReference type="NCBI Taxonomy" id="2026186"/>
    <lineage>
        <taxon>Bacteria</taxon>
        <taxon>Bacillati</taxon>
        <taxon>Bacillota</taxon>
        <taxon>Bacilli</taxon>
        <taxon>Bacillales</taxon>
        <taxon>Bacillaceae</taxon>
        <taxon>Bacillus</taxon>
        <taxon>Bacillus cereus group</taxon>
    </lineage>
</organism>
<keyword evidence="1" id="KW-0812">Transmembrane</keyword>
<dbReference type="EMBL" id="CP119629">
    <property type="protein sequence ID" value="WES09327.1"/>
    <property type="molecule type" value="Genomic_DNA"/>
</dbReference>
<keyword evidence="1" id="KW-1133">Transmembrane helix</keyword>
<name>A0AAX3QJ39_9BACI</name>
<evidence type="ECO:0000313" key="3">
    <source>
        <dbReference type="Proteomes" id="UP001221092"/>
    </source>
</evidence>
<dbReference type="Proteomes" id="UP001221092">
    <property type="component" value="Chromosome"/>
</dbReference>
<sequence length="54" mass="6406">MPDMIRLILFIFVAISSIFSLIQEFKKRQKSLFWISFEFLLLVGMIILITEILV</sequence>
<keyword evidence="1" id="KW-0472">Membrane</keyword>